<reference evidence="1" key="1">
    <citation type="submission" date="2021-03" db="EMBL/GenBank/DDBJ databases">
        <title>Draft genome sequence of rust myrtle Austropuccinia psidii MF-1, a brazilian biotype.</title>
        <authorList>
            <person name="Quecine M.C."/>
            <person name="Pachon D.M.R."/>
            <person name="Bonatelli M.L."/>
            <person name="Correr F.H."/>
            <person name="Franceschini L.M."/>
            <person name="Leite T.F."/>
            <person name="Margarido G.R.A."/>
            <person name="Almeida C.A."/>
            <person name="Ferrarezi J.A."/>
            <person name="Labate C.A."/>
        </authorList>
    </citation>
    <scope>NUCLEOTIDE SEQUENCE</scope>
    <source>
        <strain evidence="1">MF-1</strain>
    </source>
</reference>
<evidence type="ECO:0000313" key="2">
    <source>
        <dbReference type="Proteomes" id="UP000765509"/>
    </source>
</evidence>
<organism evidence="1 2">
    <name type="scientific">Austropuccinia psidii MF-1</name>
    <dbReference type="NCBI Taxonomy" id="1389203"/>
    <lineage>
        <taxon>Eukaryota</taxon>
        <taxon>Fungi</taxon>
        <taxon>Dikarya</taxon>
        <taxon>Basidiomycota</taxon>
        <taxon>Pucciniomycotina</taxon>
        <taxon>Pucciniomycetes</taxon>
        <taxon>Pucciniales</taxon>
        <taxon>Sphaerophragmiaceae</taxon>
        <taxon>Austropuccinia</taxon>
    </lineage>
</organism>
<protein>
    <submittedName>
        <fullName evidence="1">Uncharacterized protein</fullName>
    </submittedName>
</protein>
<dbReference type="AlphaFoldDB" id="A0A9Q3BXV8"/>
<keyword evidence="2" id="KW-1185">Reference proteome</keyword>
<comment type="caution">
    <text evidence="1">The sequence shown here is derived from an EMBL/GenBank/DDBJ whole genome shotgun (WGS) entry which is preliminary data.</text>
</comment>
<accession>A0A9Q3BXV8</accession>
<dbReference type="Proteomes" id="UP000765509">
    <property type="component" value="Unassembled WGS sequence"/>
</dbReference>
<name>A0A9Q3BXV8_9BASI</name>
<dbReference type="EMBL" id="AVOT02003273">
    <property type="protein sequence ID" value="MBW0473023.1"/>
    <property type="molecule type" value="Genomic_DNA"/>
</dbReference>
<evidence type="ECO:0000313" key="1">
    <source>
        <dbReference type="EMBL" id="MBW0473023.1"/>
    </source>
</evidence>
<sequence length="79" mass="9144">MKTPNRHMLRWKIATQEYRGIMTIVHQEGNIHKNSNGPIRWVLDNTPDNPAYVTLEVEPQIPIEGIKITYIGTEFVEEA</sequence>
<gene>
    <name evidence="1" type="ORF">O181_012738</name>
</gene>
<proteinExistence type="predicted"/>